<gene>
    <name evidence="11" type="ORF">B7C51_23295</name>
</gene>
<dbReference type="GO" id="GO:0030976">
    <property type="term" value="F:thiamine pyrophosphate binding"/>
    <property type="evidence" value="ECO:0007669"/>
    <property type="project" value="InterPro"/>
</dbReference>
<keyword evidence="7" id="KW-0460">Magnesium</keyword>
<proteinExistence type="inferred from homology"/>
<evidence type="ECO:0000256" key="5">
    <source>
        <dbReference type="ARBA" id="ARBA00022723"/>
    </source>
</evidence>
<evidence type="ECO:0000256" key="9">
    <source>
        <dbReference type="ARBA" id="ARBA00023239"/>
    </source>
</evidence>
<evidence type="ECO:0000313" key="11">
    <source>
        <dbReference type="EMBL" id="ARF70140.1"/>
    </source>
</evidence>
<evidence type="ECO:0000256" key="1">
    <source>
        <dbReference type="ARBA" id="ARBA00001964"/>
    </source>
</evidence>
<dbReference type="AlphaFoldDB" id="A0A1V0UYZ1"/>
<evidence type="ECO:0000256" key="8">
    <source>
        <dbReference type="ARBA" id="ARBA00023052"/>
    </source>
</evidence>
<dbReference type="InterPro" id="IPR011766">
    <property type="entry name" value="TPP_enzyme_TPP-bd"/>
</dbReference>
<dbReference type="InterPro" id="IPR012110">
    <property type="entry name" value="PDC/IPDC-like"/>
</dbReference>
<dbReference type="GO" id="GO:0000949">
    <property type="term" value="P:aromatic amino acid family catabolic process to alcohol via Ehrlich pathway"/>
    <property type="evidence" value="ECO:0007669"/>
    <property type="project" value="TreeGrafter"/>
</dbReference>
<comment type="cofactor">
    <cofactor evidence="1">
        <name>thiamine diphosphate</name>
        <dbReference type="ChEBI" id="CHEBI:58937"/>
    </cofactor>
</comment>
<evidence type="ECO:0000256" key="7">
    <source>
        <dbReference type="ARBA" id="ARBA00022842"/>
    </source>
</evidence>
<feature type="domain" description="Thiamine pyrophosphate enzyme TPP-binding" evidence="10">
    <location>
        <begin position="92"/>
        <end position="220"/>
    </location>
</feature>
<dbReference type="InterPro" id="IPR047214">
    <property type="entry name" value="TPP_PDC_IPDC"/>
</dbReference>
<dbReference type="Proteomes" id="UP000192727">
    <property type="component" value="Chromosome"/>
</dbReference>
<dbReference type="SUPFAM" id="SSF52518">
    <property type="entry name" value="Thiamin diphosphate-binding fold (THDP-binding)"/>
    <property type="match status" value="1"/>
</dbReference>
<dbReference type="EMBL" id="CP020557">
    <property type="protein sequence ID" value="ARF70140.1"/>
    <property type="molecule type" value="Genomic_DNA"/>
</dbReference>
<keyword evidence="5" id="KW-0479">Metal-binding</keyword>
<accession>A0A1V0UYZ1</accession>
<evidence type="ECO:0000256" key="4">
    <source>
        <dbReference type="ARBA" id="ARBA00020054"/>
    </source>
</evidence>
<dbReference type="PANTHER" id="PTHR43452:SF30">
    <property type="entry name" value="PYRUVATE DECARBOXYLASE ISOZYME 1-RELATED"/>
    <property type="match status" value="1"/>
</dbReference>
<organism evidence="11 12">
    <name type="scientific">Paenibacillus larvae subsp. pulvifaciens</name>
    <dbReference type="NCBI Taxonomy" id="1477"/>
    <lineage>
        <taxon>Bacteria</taxon>
        <taxon>Bacillati</taxon>
        <taxon>Bacillota</taxon>
        <taxon>Bacilli</taxon>
        <taxon>Bacillales</taxon>
        <taxon>Paenibacillaceae</taxon>
        <taxon>Paenibacillus</taxon>
    </lineage>
</organism>
<dbReference type="InterPro" id="IPR029061">
    <property type="entry name" value="THDP-binding"/>
</dbReference>
<dbReference type="InterPro" id="IPR000399">
    <property type="entry name" value="TPP-bd_CS"/>
</dbReference>
<evidence type="ECO:0000256" key="6">
    <source>
        <dbReference type="ARBA" id="ARBA00022793"/>
    </source>
</evidence>
<sequence>MSVSCFIGACSACFVTSSVFSRALTLIPGCQSLYEREVAGKPKFNPSSSGPVTQKRFWERLGQFLDKGDVLLAEQGTAFFGVSTVPLPEYITFVGQPLWGSIGYTLPALLGTCLASPERRHILIIGDGSFQLTAQELSTLMKHKLKPVIILINNNGYTVERAIHGADQAYNDIYMWQYHRLPEVLGVQNDCVSIRIQNEKELDDALIQAKNPNKLMFLEVRMDAMDAPELLVDLGKMFAAQNDY</sequence>
<dbReference type="GO" id="GO:0005829">
    <property type="term" value="C:cytosol"/>
    <property type="evidence" value="ECO:0007669"/>
    <property type="project" value="TreeGrafter"/>
</dbReference>
<evidence type="ECO:0000256" key="2">
    <source>
        <dbReference type="ARBA" id="ARBA00002938"/>
    </source>
</evidence>
<dbReference type="CDD" id="cd02005">
    <property type="entry name" value="TPP_PDC_IPDC"/>
    <property type="match status" value="1"/>
</dbReference>
<keyword evidence="8" id="KW-0786">Thiamine pyrophosphate</keyword>
<keyword evidence="6" id="KW-0210">Decarboxylase</keyword>
<comment type="function">
    <text evidence="2">Decarboxylates branched-chain and aromatic alpha-keto acids to aldehydes.</text>
</comment>
<evidence type="ECO:0000313" key="12">
    <source>
        <dbReference type="Proteomes" id="UP000192727"/>
    </source>
</evidence>
<protein>
    <recommendedName>
        <fullName evidence="4">Alpha-keto-acid decarboxylase</fullName>
    </recommendedName>
</protein>
<comment type="similarity">
    <text evidence="3">Belongs to the TPP enzyme family.</text>
</comment>
<dbReference type="FunFam" id="3.40.50.970:FF:000024">
    <property type="entry name" value="Pyruvate decarboxylase isozyme"/>
    <property type="match status" value="1"/>
</dbReference>
<name>A0A1V0UYZ1_9BACL</name>
<evidence type="ECO:0000259" key="10">
    <source>
        <dbReference type="Pfam" id="PF02775"/>
    </source>
</evidence>
<dbReference type="PANTHER" id="PTHR43452">
    <property type="entry name" value="PYRUVATE DECARBOXYLASE"/>
    <property type="match status" value="1"/>
</dbReference>
<evidence type="ECO:0000256" key="3">
    <source>
        <dbReference type="ARBA" id="ARBA00007812"/>
    </source>
</evidence>
<dbReference type="PROSITE" id="PS00187">
    <property type="entry name" value="TPP_ENZYMES"/>
    <property type="match status" value="1"/>
</dbReference>
<dbReference type="GO" id="GO:0000287">
    <property type="term" value="F:magnesium ion binding"/>
    <property type="evidence" value="ECO:0007669"/>
    <property type="project" value="InterPro"/>
</dbReference>
<keyword evidence="9" id="KW-0456">Lyase</keyword>
<reference evidence="11 12" key="1">
    <citation type="submission" date="2017-03" db="EMBL/GenBank/DDBJ databases">
        <title>Paenibacillus larvae genome sequencing.</title>
        <authorList>
            <person name="Dingman D.W."/>
        </authorList>
    </citation>
    <scope>NUCLEOTIDE SEQUENCE [LARGE SCALE GENOMIC DNA]</scope>
    <source>
        <strain evidence="11 12">SAG 10367</strain>
    </source>
</reference>
<dbReference type="Pfam" id="PF02775">
    <property type="entry name" value="TPP_enzyme_C"/>
    <property type="match status" value="1"/>
</dbReference>
<dbReference type="Gene3D" id="3.40.50.970">
    <property type="match status" value="1"/>
</dbReference>
<dbReference type="GO" id="GO:0004737">
    <property type="term" value="F:pyruvate decarboxylase activity"/>
    <property type="evidence" value="ECO:0007669"/>
    <property type="project" value="TreeGrafter"/>
</dbReference>